<dbReference type="InterPro" id="IPR025743">
    <property type="entry name" value="TssM1_N"/>
</dbReference>
<dbReference type="PANTHER" id="PTHR36153:SF1">
    <property type="entry name" value="TYPE VI SECRETION SYSTEM COMPONENT TSSM1"/>
    <property type="match status" value="1"/>
</dbReference>
<protein>
    <submittedName>
        <fullName evidence="3">ImcF-related N-terminal domain-containing protein</fullName>
    </submittedName>
</protein>
<evidence type="ECO:0000313" key="3">
    <source>
        <dbReference type="EMBL" id="SDZ90356.1"/>
    </source>
</evidence>
<dbReference type="STRING" id="89524.SAMN05444370_102118"/>
<keyword evidence="4" id="KW-1185">Reference proteome</keyword>
<gene>
    <name evidence="3" type="ORF">SAMN05444370_102118</name>
</gene>
<dbReference type="EMBL" id="FNQM01000002">
    <property type="protein sequence ID" value="SDZ90356.1"/>
    <property type="molecule type" value="Genomic_DNA"/>
</dbReference>
<feature type="transmembrane region" description="Helical" evidence="1">
    <location>
        <begin position="12"/>
        <end position="31"/>
    </location>
</feature>
<accession>A0A1H3WT90</accession>
<proteinExistence type="predicted"/>
<evidence type="ECO:0000313" key="4">
    <source>
        <dbReference type="Proteomes" id="UP000198703"/>
    </source>
</evidence>
<organism evidence="3 4">
    <name type="scientific">Rubrimonas cliftonensis</name>
    <dbReference type="NCBI Taxonomy" id="89524"/>
    <lineage>
        <taxon>Bacteria</taxon>
        <taxon>Pseudomonadati</taxon>
        <taxon>Pseudomonadota</taxon>
        <taxon>Alphaproteobacteria</taxon>
        <taxon>Rhodobacterales</taxon>
        <taxon>Paracoccaceae</taxon>
        <taxon>Rubrimonas</taxon>
    </lineage>
</organism>
<reference evidence="3 4" key="1">
    <citation type="submission" date="2016-10" db="EMBL/GenBank/DDBJ databases">
        <authorList>
            <person name="de Groot N.N."/>
        </authorList>
    </citation>
    <scope>NUCLEOTIDE SEQUENCE [LARGE SCALE GENOMIC DNA]</scope>
    <source>
        <strain evidence="3 4">DSM 15345</strain>
    </source>
</reference>
<evidence type="ECO:0000259" key="2">
    <source>
        <dbReference type="Pfam" id="PF14331"/>
    </source>
</evidence>
<dbReference type="Proteomes" id="UP000198703">
    <property type="component" value="Unassembled WGS sequence"/>
</dbReference>
<dbReference type="PANTHER" id="PTHR36153">
    <property type="entry name" value="INNER MEMBRANE PROTEIN-RELATED"/>
    <property type="match status" value="1"/>
</dbReference>
<dbReference type="InterPro" id="IPR053156">
    <property type="entry name" value="T6SS_TssM-like"/>
</dbReference>
<keyword evidence="1" id="KW-0472">Membrane</keyword>
<dbReference type="Pfam" id="PF14331">
    <property type="entry name" value="IcmF-related_N"/>
    <property type="match status" value="1"/>
</dbReference>
<name>A0A1H3WT90_9RHOB</name>
<keyword evidence="1" id="KW-1133">Transmembrane helix</keyword>
<evidence type="ECO:0000256" key="1">
    <source>
        <dbReference type="SAM" id="Phobius"/>
    </source>
</evidence>
<feature type="transmembrane region" description="Helical" evidence="1">
    <location>
        <begin position="377"/>
        <end position="397"/>
    </location>
</feature>
<feature type="domain" description="Type VI secretion system component TssM1 N-terminal" evidence="2">
    <location>
        <begin position="151"/>
        <end position="365"/>
    </location>
</feature>
<sequence>MTTWATANLPMLAVILTALLLSGAVATYLAATRLMRREAIAGALQRVAEPPFARGAARNAARDAARDAASALERSTASFAGAVSGADTPPLIALVGAPGADVEAAVAAAAAGAPEGLAPLGAPEGPARVAMTPHGVILSFGDDLLAQNGWRALWRATLMGYRRKRPDRPVDGVAFAIRAQVLARLEDESPGALSELGERFGALLQEAQAVGGLRLPVYLLVTGIEAEPGFAALRRAAQDAGEDDALIGWSAPGSPETPWDPATIQTAIAAISASLDGLALAALASRPGERSEAMLDMSSRVAAFEAPLRRLLTPMLRATAFADPMMFRGLYFVGGGNGGAGSAAPFAAEVFARKIFAESRLARPARGRLTQRARTALRLKVAAGGLAALGALGLFLLSQGGGAQSDLLRLLSVIDRSITENRGLESQGLSVPQETLNRETRDILNAMATLTINDLPTPLAPTSYLSPIESRIERAVATGLNEVALRALRDGLHDRFAQALATTRNRAALDAAGIARFAEDLAEFDGNIAIYDALRDSRTAEELAQLSNYAIGFPPPAGFMDAYEIYVRALSRTDAPQIDRASMRPQLKAALGEPDEGVFAAAYPTTPLFRALSGVSADAAWLLTESGAQDADIVGRLDSLLRGVDEAEALLADPEANWLDHRAGRLDQDLRRSAAAIAGLSFAPPGLRARLDDEIDASEAEARLTIRQLVGFSGRAILRDGPNGTELDPLYPMLRDAAAALLEDGRLAQSAPSVGRRLDVGAARLSWDPFRLGEAVETAGWLLGALTSALGDFPPDLREQMITVVRARTEARMSALVNDALRPLEGGGRDATRVEATSFAAAAPLLAKLRDQTALLGLRTLQRQLAEVADRQAARLLGEIDAELDGAAPYAPFFPGVDAWDGEAQSAPAMFGMFGDAELAGVVRHWRGFVQALGEQQAAPIVAYYGGALATDATAAAAAARWRDILATLSDYAARSPRNALSELERFIVVGLNELDAANCAERLEAVRPGAGWFGQQMFALVRALRYRCEDIGTTNALSAQGEIADAFDAQLAGRFPFVGVGGAARLADPSRAADAADPDSVRRFFSAHGAEIARQLEAAASPARHYEEERAREFTAALAEVRAFLGGPDGAIAPGGAAFAVRFAFRTNRDRERAGDQIVEWSAQIGAERLSSFEPPRALIWRQGDPIRLSFRWARNGPNLPAQPGRSDAAVEDRTLTLSYDDRWSLVTMVAANAPGGADLQTLGDPRPNVIRIATPLLVNPAAAAGAASLDRAELYMRVEIRPLDAGGLQAAGPALRMPVFPAGGPGR</sequence>
<keyword evidence="1" id="KW-0812">Transmembrane</keyword>